<gene>
    <name evidence="1" type="ORF">SPARVUS_LOCUS7815768</name>
</gene>
<sequence>MISALMIGAQQCCPPVPPTCAQQCCPPVPSGDTDQCPAVPPSSALTCAQ</sequence>
<evidence type="ECO:0000313" key="2">
    <source>
        <dbReference type="Proteomes" id="UP001162483"/>
    </source>
</evidence>
<reference evidence="1" key="1">
    <citation type="submission" date="2023-05" db="EMBL/GenBank/DDBJ databases">
        <authorList>
            <person name="Stuckert A."/>
        </authorList>
    </citation>
    <scope>NUCLEOTIDE SEQUENCE</scope>
</reference>
<accession>A0ABN9DQU9</accession>
<evidence type="ECO:0000313" key="1">
    <source>
        <dbReference type="EMBL" id="CAI9573768.1"/>
    </source>
</evidence>
<organism evidence="1 2">
    <name type="scientific">Staurois parvus</name>
    <dbReference type="NCBI Taxonomy" id="386267"/>
    <lineage>
        <taxon>Eukaryota</taxon>
        <taxon>Metazoa</taxon>
        <taxon>Chordata</taxon>
        <taxon>Craniata</taxon>
        <taxon>Vertebrata</taxon>
        <taxon>Euteleostomi</taxon>
        <taxon>Amphibia</taxon>
        <taxon>Batrachia</taxon>
        <taxon>Anura</taxon>
        <taxon>Neobatrachia</taxon>
        <taxon>Ranoidea</taxon>
        <taxon>Ranidae</taxon>
        <taxon>Staurois</taxon>
    </lineage>
</organism>
<proteinExistence type="predicted"/>
<dbReference type="EMBL" id="CATNWA010014594">
    <property type="protein sequence ID" value="CAI9573768.1"/>
    <property type="molecule type" value="Genomic_DNA"/>
</dbReference>
<name>A0ABN9DQU9_9NEOB</name>
<comment type="caution">
    <text evidence="1">The sequence shown here is derived from an EMBL/GenBank/DDBJ whole genome shotgun (WGS) entry which is preliminary data.</text>
</comment>
<protein>
    <submittedName>
        <fullName evidence="1">Uncharacterized protein</fullName>
    </submittedName>
</protein>
<keyword evidence="2" id="KW-1185">Reference proteome</keyword>
<feature type="non-terminal residue" evidence="1">
    <location>
        <position position="49"/>
    </location>
</feature>
<dbReference type="Proteomes" id="UP001162483">
    <property type="component" value="Unassembled WGS sequence"/>
</dbReference>